<protein>
    <submittedName>
        <fullName evidence="2">Uncharacterized protein</fullName>
    </submittedName>
</protein>
<dbReference type="EMBL" id="CAJGYO010000011">
    <property type="protein sequence ID" value="CAD6260869.1"/>
    <property type="molecule type" value="Genomic_DNA"/>
</dbReference>
<comment type="caution">
    <text evidence="2">The sequence shown here is derived from an EMBL/GenBank/DDBJ whole genome shotgun (WGS) entry which is preliminary data.</text>
</comment>
<keyword evidence="3" id="KW-1185">Reference proteome</keyword>
<evidence type="ECO:0000313" key="2">
    <source>
        <dbReference type="EMBL" id="CAD6260869.1"/>
    </source>
</evidence>
<evidence type="ECO:0000256" key="1">
    <source>
        <dbReference type="SAM" id="MobiDB-lite"/>
    </source>
</evidence>
<reference evidence="2" key="1">
    <citation type="submission" date="2020-10" db="EMBL/GenBank/DDBJ databases">
        <authorList>
            <person name="Han B."/>
            <person name="Lu T."/>
            <person name="Zhao Q."/>
            <person name="Huang X."/>
            <person name="Zhao Y."/>
        </authorList>
    </citation>
    <scope>NUCLEOTIDE SEQUENCE</scope>
</reference>
<accession>A0A811QWT8</accession>
<feature type="region of interest" description="Disordered" evidence="1">
    <location>
        <begin position="1"/>
        <end position="48"/>
    </location>
</feature>
<name>A0A811QWT8_9POAL</name>
<evidence type="ECO:0000313" key="3">
    <source>
        <dbReference type="Proteomes" id="UP000604825"/>
    </source>
</evidence>
<feature type="compositionally biased region" description="Basic residues" evidence="1">
    <location>
        <begin position="1"/>
        <end position="34"/>
    </location>
</feature>
<sequence length="84" mass="9277">MWRRRPTGRGTGPRRRPARPRRGRGRRPARRAGRGLKEEKELMASSARGDADGVDWVVVCVRRAAAGGRILGGTGKRRTGKICD</sequence>
<dbReference type="Proteomes" id="UP000604825">
    <property type="component" value="Unassembled WGS sequence"/>
</dbReference>
<gene>
    <name evidence="2" type="ORF">NCGR_LOCUS44292</name>
</gene>
<proteinExistence type="predicted"/>
<dbReference type="AlphaFoldDB" id="A0A811QWT8"/>
<organism evidence="2 3">
    <name type="scientific">Miscanthus lutarioriparius</name>
    <dbReference type="NCBI Taxonomy" id="422564"/>
    <lineage>
        <taxon>Eukaryota</taxon>
        <taxon>Viridiplantae</taxon>
        <taxon>Streptophyta</taxon>
        <taxon>Embryophyta</taxon>
        <taxon>Tracheophyta</taxon>
        <taxon>Spermatophyta</taxon>
        <taxon>Magnoliopsida</taxon>
        <taxon>Liliopsida</taxon>
        <taxon>Poales</taxon>
        <taxon>Poaceae</taxon>
        <taxon>PACMAD clade</taxon>
        <taxon>Panicoideae</taxon>
        <taxon>Andropogonodae</taxon>
        <taxon>Andropogoneae</taxon>
        <taxon>Saccharinae</taxon>
        <taxon>Miscanthus</taxon>
    </lineage>
</organism>